<proteinExistence type="predicted"/>
<dbReference type="InParanoid" id="A0A165BI38"/>
<protein>
    <submittedName>
        <fullName evidence="1">Uncharacterized protein</fullName>
    </submittedName>
</protein>
<reference evidence="1 2" key="1">
    <citation type="journal article" date="2016" name="Mol. Biol. Evol.">
        <title>Comparative Genomics of Early-Diverging Mushroom-Forming Fungi Provides Insights into the Origins of Lignocellulose Decay Capabilities.</title>
        <authorList>
            <person name="Nagy L.G."/>
            <person name="Riley R."/>
            <person name="Tritt A."/>
            <person name="Adam C."/>
            <person name="Daum C."/>
            <person name="Floudas D."/>
            <person name="Sun H."/>
            <person name="Yadav J.S."/>
            <person name="Pangilinan J."/>
            <person name="Larsson K.H."/>
            <person name="Matsuura K."/>
            <person name="Barry K."/>
            <person name="Labutti K."/>
            <person name="Kuo R."/>
            <person name="Ohm R.A."/>
            <person name="Bhattacharya S.S."/>
            <person name="Shirouzu T."/>
            <person name="Yoshinaga Y."/>
            <person name="Martin F.M."/>
            <person name="Grigoriev I.V."/>
            <person name="Hibbett D.S."/>
        </authorList>
    </citation>
    <scope>NUCLEOTIDE SEQUENCE [LARGE SCALE GENOMIC DNA]</scope>
    <source>
        <strain evidence="1 2">93-53</strain>
    </source>
</reference>
<accession>A0A165BI38</accession>
<gene>
    <name evidence="1" type="ORF">LAESUDRAFT_717718</name>
</gene>
<dbReference type="EMBL" id="KV427670">
    <property type="protein sequence ID" value="KZT01103.1"/>
    <property type="molecule type" value="Genomic_DNA"/>
</dbReference>
<evidence type="ECO:0000313" key="1">
    <source>
        <dbReference type="EMBL" id="KZT01103.1"/>
    </source>
</evidence>
<dbReference type="Proteomes" id="UP000076871">
    <property type="component" value="Unassembled WGS sequence"/>
</dbReference>
<sequence>MCWSMQHIVLAAKNDTPFGDYYLHALDVALTQMWGDATVDRNVELSLIREMCALIDIWINSGDKNLFWEAGSDDGSTHHYTVALTLLWNRWPPGSGTKNEVGTKVIKEDADGAVQNGSSSSVRGIKHEVDACAIRLCAGFHRSGSSLISDLKADILELSLLRCTMVGVS</sequence>
<evidence type="ECO:0000313" key="2">
    <source>
        <dbReference type="Proteomes" id="UP000076871"/>
    </source>
</evidence>
<organism evidence="1 2">
    <name type="scientific">Laetiporus sulphureus 93-53</name>
    <dbReference type="NCBI Taxonomy" id="1314785"/>
    <lineage>
        <taxon>Eukaryota</taxon>
        <taxon>Fungi</taxon>
        <taxon>Dikarya</taxon>
        <taxon>Basidiomycota</taxon>
        <taxon>Agaricomycotina</taxon>
        <taxon>Agaricomycetes</taxon>
        <taxon>Polyporales</taxon>
        <taxon>Laetiporus</taxon>
    </lineage>
</organism>
<dbReference type="GeneID" id="63824390"/>
<keyword evidence="2" id="KW-1185">Reference proteome</keyword>
<dbReference type="AlphaFoldDB" id="A0A165BI38"/>
<dbReference type="RefSeq" id="XP_040758843.1">
    <property type="nucleotide sequence ID" value="XM_040907361.1"/>
</dbReference>
<name>A0A165BI38_9APHY</name>